<gene>
    <name evidence="2" type="ORF">TRFO_22161</name>
</gene>
<dbReference type="VEuPathDB" id="TrichDB:TRFO_22161"/>
<name>A0A1J4KHK8_9EUKA</name>
<evidence type="ECO:0000313" key="2">
    <source>
        <dbReference type="EMBL" id="OHT09142.1"/>
    </source>
</evidence>
<accession>A0A1J4KHK8</accession>
<protein>
    <submittedName>
        <fullName evidence="2">Uncharacterized protein</fullName>
    </submittedName>
</protein>
<evidence type="ECO:0000313" key="3">
    <source>
        <dbReference type="Proteomes" id="UP000179807"/>
    </source>
</evidence>
<dbReference type="GeneID" id="94837104"/>
<keyword evidence="3" id="KW-1185">Reference proteome</keyword>
<evidence type="ECO:0000256" key="1">
    <source>
        <dbReference type="SAM" id="Coils"/>
    </source>
</evidence>
<dbReference type="AlphaFoldDB" id="A0A1J4KHK8"/>
<dbReference type="OrthoDB" id="10255522at2759"/>
<feature type="coiled-coil region" evidence="1">
    <location>
        <begin position="347"/>
        <end position="375"/>
    </location>
</feature>
<dbReference type="Proteomes" id="UP000179807">
    <property type="component" value="Unassembled WGS sequence"/>
</dbReference>
<proteinExistence type="predicted"/>
<reference evidence="2" key="1">
    <citation type="submission" date="2016-10" db="EMBL/GenBank/DDBJ databases">
        <authorList>
            <person name="Benchimol M."/>
            <person name="Almeida L.G."/>
            <person name="Vasconcelos A.T."/>
            <person name="Perreira-Neves A."/>
            <person name="Rosa I.A."/>
            <person name="Tasca T."/>
            <person name="Bogo M.R."/>
            <person name="de Souza W."/>
        </authorList>
    </citation>
    <scope>NUCLEOTIDE SEQUENCE [LARGE SCALE GENOMIC DNA]</scope>
    <source>
        <strain evidence="2">K</strain>
    </source>
</reference>
<dbReference type="RefSeq" id="XP_068362278.1">
    <property type="nucleotide sequence ID" value="XM_068502400.1"/>
</dbReference>
<organism evidence="2 3">
    <name type="scientific">Tritrichomonas foetus</name>
    <dbReference type="NCBI Taxonomy" id="1144522"/>
    <lineage>
        <taxon>Eukaryota</taxon>
        <taxon>Metamonada</taxon>
        <taxon>Parabasalia</taxon>
        <taxon>Tritrichomonadida</taxon>
        <taxon>Tritrichomonadidae</taxon>
        <taxon>Tritrichomonas</taxon>
    </lineage>
</organism>
<feature type="coiled-coil region" evidence="1">
    <location>
        <begin position="158"/>
        <end position="213"/>
    </location>
</feature>
<comment type="caution">
    <text evidence="2">The sequence shown here is derived from an EMBL/GenBank/DDBJ whole genome shotgun (WGS) entry which is preliminary data.</text>
</comment>
<dbReference type="EMBL" id="MLAK01000648">
    <property type="protein sequence ID" value="OHT09142.1"/>
    <property type="molecule type" value="Genomic_DNA"/>
</dbReference>
<sequence>MRTSFSPCIENKYVSSQNQELMNENDTFEPLPLNIQANNKTPIKKLIQSQSSFASDTSRRGRSSTDIMRRDIAEKDQQILNLQNQIEQLDETYDLVYKLVKDLENSTSTDLSNQITENKLKSLNPHEAVGMIRNGLRTLVRLHRELPQRFEDDFTSHVNQIADEIEITEKKIEETRKRREFVEKANLKLVRRAKIEEAEKQSLSIIVDNLKNQIEANDRQRIMETNSANENMTKIKRQIRIFKEERGIKSLKNEEQRRIATAPMSKRMKDTIKEDFELQNEISRLQQLLEREYGEHSLDQEELIHTLNEIQRAKVVMMKFKKSHSKEEKNHAMTVNKNLRLLIEKQREDSKWAVKNQIKKNKELERQRVDLVEEEAMLSNYLVLVEKKLAAQKFKLPTLAMVQHRADEVQKRRVNTNLKKKREPDDAEMRTIKRQMGKLQKERARARTAMV</sequence>
<keyword evidence="1" id="KW-0175">Coiled coil</keyword>